<protein>
    <submittedName>
        <fullName evidence="1">Uncharacterized protein</fullName>
    </submittedName>
</protein>
<sequence length="195" mass="23084">MGEKAPALLHLHCRAVTNMNFFLSSNLVCLRLHWLMMVFKRFELMDREYGSVVSIVDMSGRVRRVVEADVFPQQLDILNPEKLVASKLCEISEYAEEESRSPQVLEGECAEWVCKRRSKDLLRKELWHFPLYIKWRNCPDTRDVMHTLYTLFYLVQCAYDQDMAYISRLMKVTNTKICYFEKCNQGMEFLLFADL</sequence>
<evidence type="ECO:0000313" key="2">
    <source>
        <dbReference type="Proteomes" id="UP000004994"/>
    </source>
</evidence>
<dbReference type="AlphaFoldDB" id="A0A3Q7JKA5"/>
<organism evidence="1">
    <name type="scientific">Solanum lycopersicum</name>
    <name type="common">Tomato</name>
    <name type="synonym">Lycopersicon esculentum</name>
    <dbReference type="NCBI Taxonomy" id="4081"/>
    <lineage>
        <taxon>Eukaryota</taxon>
        <taxon>Viridiplantae</taxon>
        <taxon>Streptophyta</taxon>
        <taxon>Embryophyta</taxon>
        <taxon>Tracheophyta</taxon>
        <taxon>Spermatophyta</taxon>
        <taxon>Magnoliopsida</taxon>
        <taxon>eudicotyledons</taxon>
        <taxon>Gunneridae</taxon>
        <taxon>Pentapetalae</taxon>
        <taxon>asterids</taxon>
        <taxon>lamiids</taxon>
        <taxon>Solanales</taxon>
        <taxon>Solanaceae</taxon>
        <taxon>Solanoideae</taxon>
        <taxon>Solaneae</taxon>
        <taxon>Solanum</taxon>
        <taxon>Solanum subgen. Lycopersicon</taxon>
    </lineage>
</organism>
<reference evidence="1" key="2">
    <citation type="submission" date="2019-01" db="UniProtKB">
        <authorList>
            <consortium name="EnsemblPlants"/>
        </authorList>
    </citation>
    <scope>IDENTIFICATION</scope>
    <source>
        <strain evidence="1">cv. Heinz 1706</strain>
    </source>
</reference>
<dbReference type="InParanoid" id="A0A3Q7JKA5"/>
<keyword evidence="2" id="KW-1185">Reference proteome</keyword>
<name>A0A3Q7JKA5_SOLLC</name>
<proteinExistence type="predicted"/>
<accession>A0A3Q7JKA5</accession>
<dbReference type="EnsemblPlants" id="Solyc11g017285.1.1">
    <property type="protein sequence ID" value="Solyc11g017285.1.1"/>
    <property type="gene ID" value="Solyc11g017285.1"/>
</dbReference>
<evidence type="ECO:0000313" key="1">
    <source>
        <dbReference type="EnsemblPlants" id="Solyc11g017285.1.1"/>
    </source>
</evidence>
<dbReference type="Gramene" id="Solyc11g017285.1.1">
    <property type="protein sequence ID" value="Solyc11g017285.1.1"/>
    <property type="gene ID" value="Solyc11g017285.1"/>
</dbReference>
<dbReference type="Proteomes" id="UP000004994">
    <property type="component" value="Chromosome 11"/>
</dbReference>
<reference evidence="1" key="1">
    <citation type="journal article" date="2012" name="Nature">
        <title>The tomato genome sequence provides insights into fleshy fruit evolution.</title>
        <authorList>
            <consortium name="Tomato Genome Consortium"/>
        </authorList>
    </citation>
    <scope>NUCLEOTIDE SEQUENCE [LARGE SCALE GENOMIC DNA]</scope>
    <source>
        <strain evidence="1">cv. Heinz 1706</strain>
    </source>
</reference>